<organism evidence="1 2">
    <name type="scientific">Priestia megaterium (strain ATCC 14581 / DSM 32 / CCUG 1817 / JCM 2506 / NBRC 15308 / NCIMB 9376 / NCTC 10342 / NRRL B-14308 / VKM B-512 / Ford 19)</name>
    <name type="common">Bacillus megaterium</name>
    <dbReference type="NCBI Taxonomy" id="1348623"/>
    <lineage>
        <taxon>Bacteria</taxon>
        <taxon>Bacillati</taxon>
        <taxon>Bacillota</taxon>
        <taxon>Bacilli</taxon>
        <taxon>Bacillales</taxon>
        <taxon>Bacillaceae</taxon>
        <taxon>Priestia</taxon>
    </lineage>
</organism>
<dbReference type="HOGENOM" id="CLU_050687_0_1_9"/>
<evidence type="ECO:0000313" key="2">
    <source>
        <dbReference type="Proteomes" id="UP000031829"/>
    </source>
</evidence>
<proteinExistence type="predicted"/>
<sequence>MLKLIQNEHMKWFHKRSTKVTFITIGILTLCMALLMKKVANSAGTEDNILNFLSFSSGMLILIQFFALAVGGSMVAKEFEAGTIKLLLIRPARRSTILASKYLTLILISLYYLLSYLLFSFVWGALFFGFTSLEGDAQLLKNITLTYDSAYMETFMMMTFAFMLSSLFRNSALASSLAIVVSIGAKAVTGLVSQFGLWWGKFLLFANTNFVQYMDGMKTMFDGMTIPFSIFILVAHFVFFMGVAWAAFLKRDVAN</sequence>
<reference evidence="1 2" key="1">
    <citation type="journal article" date="2015" name="Genome Announc.">
        <title>Complete genome sequences for 35 biothreat assay-relevant bacillus species.</title>
        <authorList>
            <person name="Johnson S.L."/>
            <person name="Daligault H.E."/>
            <person name="Davenport K.W."/>
            <person name="Jaissle J."/>
            <person name="Frey K.G."/>
            <person name="Ladner J.T."/>
            <person name="Broomall S.M."/>
            <person name="Bishop-Lilly K.A."/>
            <person name="Bruce D.C."/>
            <person name="Gibbons H.S."/>
            <person name="Coyne S.R."/>
            <person name="Lo C.C."/>
            <person name="Meincke L."/>
            <person name="Munk A.C."/>
            <person name="Koroleva G.I."/>
            <person name="Rosenzweig C.N."/>
            <person name="Palacios G.F."/>
            <person name="Redden C.L."/>
            <person name="Minogue T.D."/>
            <person name="Chain P.S."/>
        </authorList>
    </citation>
    <scope>NUCLEOTIDE SEQUENCE [LARGE SCALE GENOMIC DNA]</scope>
    <source>
        <strain evidence="2">ATCC 14581 / DSM 32 / JCM 2506 / NBRC 15308 / NCIMB 9376 / NCTC 10342 / NRRL B-14308 / VKM B-512</strain>
    </source>
</reference>
<evidence type="ECO:0000313" key="1">
    <source>
        <dbReference type="EMBL" id="AJI23088.1"/>
    </source>
</evidence>
<gene>
    <name evidence="1" type="ORF">BG04_4590</name>
</gene>
<dbReference type="RefSeq" id="WP_034652304.1">
    <property type="nucleotide sequence ID" value="NZ_BCVB01000004.1"/>
</dbReference>
<dbReference type="Proteomes" id="UP000031829">
    <property type="component" value="Chromosome"/>
</dbReference>
<protein>
    <submittedName>
        <fullName evidence="1">ABC-2 transporter family protein</fullName>
    </submittedName>
</protein>
<dbReference type="AlphaFoldDB" id="A0A0B6AR09"/>
<dbReference type="PANTHER" id="PTHR37305:SF1">
    <property type="entry name" value="MEMBRANE PROTEIN"/>
    <property type="match status" value="1"/>
</dbReference>
<accession>A0A0B6AR09</accession>
<dbReference type="PANTHER" id="PTHR37305">
    <property type="entry name" value="INTEGRAL MEMBRANE PROTEIN-RELATED"/>
    <property type="match status" value="1"/>
</dbReference>
<dbReference type="Pfam" id="PF12730">
    <property type="entry name" value="ABC2_membrane_4"/>
    <property type="match status" value="1"/>
</dbReference>
<name>A0A0B6AR09_PRIM2</name>
<dbReference type="GeneID" id="93642585"/>
<dbReference type="EMBL" id="CP009920">
    <property type="protein sequence ID" value="AJI23088.1"/>
    <property type="molecule type" value="Genomic_DNA"/>
</dbReference>
<dbReference type="KEGG" id="bmeg:BG04_4590"/>